<proteinExistence type="inferred from homology"/>
<evidence type="ECO:0000256" key="1">
    <source>
        <dbReference type="ARBA" id="ARBA00004141"/>
    </source>
</evidence>
<dbReference type="PANTHER" id="PTHR23294">
    <property type="entry name" value="ET TRANSLATION PRODUCT-RELATED"/>
    <property type="match status" value="1"/>
</dbReference>
<evidence type="ECO:0000256" key="10">
    <source>
        <dbReference type="ARBA" id="ARBA00035201"/>
    </source>
</evidence>
<evidence type="ECO:0000256" key="9">
    <source>
        <dbReference type="ARBA" id="ARBA00023274"/>
    </source>
</evidence>
<dbReference type="GO" id="GO:0015934">
    <property type="term" value="C:large ribosomal subunit"/>
    <property type="evidence" value="ECO:0007669"/>
    <property type="project" value="InterPro"/>
</dbReference>
<keyword evidence="6 14" id="KW-1133">Transmembrane helix</keyword>
<evidence type="ECO:0000256" key="11">
    <source>
        <dbReference type="ARBA" id="ARBA00035367"/>
    </source>
</evidence>
<dbReference type="Gene3D" id="6.10.250.3250">
    <property type="match status" value="1"/>
</dbReference>
<evidence type="ECO:0000256" key="5">
    <source>
        <dbReference type="ARBA" id="ARBA00022980"/>
    </source>
</evidence>
<feature type="transmembrane region" description="Helical" evidence="14">
    <location>
        <begin position="357"/>
        <end position="382"/>
    </location>
</feature>
<sequence>MIFTHLFPWTCRRRLLLMNNQTLNVVQLGIAFFLVFFAFNSASFIEEYVIHSFAEKGEISKHAGYNSLAIIYASFTVFNFLAATVVHKLGVKGAMFFGGVTYAIFQAGFLYINESFLYISSALLGLGAAVIWTAQGKYLSQNSTEETAERHSGIFWAISQACLSCGGVFMYVAFHSDADTISDDTMLVLYGVFTCVTVVGLILILLLRNSKPSSSALISDVNDPYENLTLSQMFGSMCDLAKQKRMLLLIVVFIYTGISLSFWGSIYPTCIGFTLLLGGNTKRLIALNAIAEGLGQASGGFIFGILGSKKFNIKRTRVVFIATVINIISFTGIYINFPNDASLAKTHLPGHISPNVYVALACGFLLGFGDATWNTQVFATLISHYNKHSAQAFSIFKFFQSFMAAIAFFCGTTIPLDYHLILLAVMSVTACVAFAISERSSETLEGEDNDTHVTMGFSTKPLIIDAKDHILGRLASTVAKQLLLGQKIIVVRCEEINIAGNFHRCKLKYFSFLRKHCNVKPSRGPFHKRAPCKIFYRTVRGMIPHKTPRGMAALKNLKTYDGVPQPYDTKQRLVLPSAVRHIALKPRRKFSTVGRLSHEVGWQYQGVIAKLEEKRKVRSAAFYEQKKAELKLKEKATANVAKKLSKYDEILKQYGHA</sequence>
<comment type="similarity">
    <text evidence="2">Belongs to the universal ribosomal protein uL13 family.</text>
</comment>
<dbReference type="FunFam" id="3.90.1180.10:FF:000002">
    <property type="entry name" value="60S ribosomal protein L16"/>
    <property type="match status" value="1"/>
</dbReference>
<dbReference type="InterPro" id="IPR010291">
    <property type="entry name" value="Ion_channel_UNC-93"/>
</dbReference>
<dbReference type="Proteomes" id="UP000614601">
    <property type="component" value="Unassembled WGS sequence"/>
</dbReference>
<feature type="transmembrane region" description="Helical" evidence="14">
    <location>
        <begin position="22"/>
        <end position="45"/>
    </location>
</feature>
<reference evidence="15" key="1">
    <citation type="submission" date="2020-09" db="EMBL/GenBank/DDBJ databases">
        <authorList>
            <person name="Kikuchi T."/>
        </authorList>
    </citation>
    <scope>NUCLEOTIDE SEQUENCE</scope>
    <source>
        <strain evidence="15">SH1</strain>
    </source>
</reference>
<dbReference type="InterPro" id="IPR005822">
    <property type="entry name" value="Ribosomal_uL13"/>
</dbReference>
<comment type="subcellular location">
    <subcellularLocation>
        <location evidence="1">Membrane</location>
        <topology evidence="1">Multi-pass membrane protein</topology>
    </subcellularLocation>
</comment>
<dbReference type="AlphaFoldDB" id="A0A811LPG9"/>
<dbReference type="SUPFAM" id="SSF103473">
    <property type="entry name" value="MFS general substrate transporter"/>
    <property type="match status" value="1"/>
</dbReference>
<evidence type="ECO:0000256" key="6">
    <source>
        <dbReference type="ARBA" id="ARBA00022989"/>
    </source>
</evidence>
<evidence type="ECO:0000256" key="4">
    <source>
        <dbReference type="ARBA" id="ARBA00022692"/>
    </source>
</evidence>
<evidence type="ECO:0000256" key="13">
    <source>
        <dbReference type="ARBA" id="ARBA00041910"/>
    </source>
</evidence>
<dbReference type="InterPro" id="IPR036259">
    <property type="entry name" value="MFS_trans_sf"/>
</dbReference>
<keyword evidence="4 14" id="KW-0812">Transmembrane</keyword>
<organism evidence="15 16">
    <name type="scientific">Bursaphelenchus okinawaensis</name>
    <dbReference type="NCBI Taxonomy" id="465554"/>
    <lineage>
        <taxon>Eukaryota</taxon>
        <taxon>Metazoa</taxon>
        <taxon>Ecdysozoa</taxon>
        <taxon>Nematoda</taxon>
        <taxon>Chromadorea</taxon>
        <taxon>Rhabditida</taxon>
        <taxon>Tylenchina</taxon>
        <taxon>Tylenchomorpha</taxon>
        <taxon>Aphelenchoidea</taxon>
        <taxon>Aphelenchoididae</taxon>
        <taxon>Bursaphelenchus</taxon>
    </lineage>
</organism>
<dbReference type="Proteomes" id="UP000783686">
    <property type="component" value="Unassembled WGS sequence"/>
</dbReference>
<evidence type="ECO:0000256" key="8">
    <source>
        <dbReference type="ARBA" id="ARBA00023180"/>
    </source>
</evidence>
<evidence type="ECO:0000256" key="14">
    <source>
        <dbReference type="SAM" id="Phobius"/>
    </source>
</evidence>
<feature type="transmembrane region" description="Helical" evidence="14">
    <location>
        <begin position="117"/>
        <end position="134"/>
    </location>
</feature>
<comment type="caution">
    <text evidence="15">The sequence shown here is derived from an EMBL/GenBank/DDBJ whole genome shotgun (WGS) entry which is preliminary data.</text>
</comment>
<dbReference type="CDD" id="cd00392">
    <property type="entry name" value="Ribosomal_L13"/>
    <property type="match status" value="1"/>
</dbReference>
<keyword evidence="9" id="KW-0687">Ribonucleoprotein</keyword>
<keyword evidence="5" id="KW-0689">Ribosomal protein</keyword>
<dbReference type="Gene3D" id="3.90.1180.10">
    <property type="entry name" value="Ribosomal protein L13"/>
    <property type="match status" value="1"/>
</dbReference>
<dbReference type="HAMAP" id="MF_01366">
    <property type="entry name" value="Ribosomal_uL13"/>
    <property type="match status" value="1"/>
</dbReference>
<accession>A0A811LPG9</accession>
<dbReference type="GO" id="GO:0003735">
    <property type="term" value="F:structural constituent of ribosome"/>
    <property type="evidence" value="ECO:0007669"/>
    <property type="project" value="InterPro"/>
</dbReference>
<protein>
    <recommendedName>
        <fullName evidence="10">Large ribosomal subunit protein uL13</fullName>
    </recommendedName>
    <alternativeName>
        <fullName evidence="11">60S ribosomal protein L13a</fullName>
    </alternativeName>
    <alternativeName>
        <fullName evidence="13">Major facilitator superfamily domain-containing protein 11</fullName>
    </alternativeName>
    <alternativeName>
        <fullName evidence="12">UNC93-like protein MFSD11</fullName>
    </alternativeName>
</protein>
<feature type="transmembrane region" description="Helical" evidence="14">
    <location>
        <begin position="65"/>
        <end position="86"/>
    </location>
</feature>
<gene>
    <name evidence="15" type="ORF">BOKJ2_LOCUS13377</name>
</gene>
<dbReference type="EMBL" id="CAJFDH010000006">
    <property type="protein sequence ID" value="CAD5229318.1"/>
    <property type="molecule type" value="Genomic_DNA"/>
</dbReference>
<dbReference type="InterPro" id="IPR005755">
    <property type="entry name" value="Ribosomal_uL13_euk/arc"/>
</dbReference>
<dbReference type="SUPFAM" id="SSF52161">
    <property type="entry name" value="Ribosomal protein L13"/>
    <property type="match status" value="1"/>
</dbReference>
<evidence type="ECO:0000256" key="7">
    <source>
        <dbReference type="ARBA" id="ARBA00023136"/>
    </source>
</evidence>
<feature type="transmembrane region" description="Helical" evidence="14">
    <location>
        <begin position="154"/>
        <end position="174"/>
    </location>
</feature>
<dbReference type="Pfam" id="PF05978">
    <property type="entry name" value="UNC-93"/>
    <property type="match status" value="1"/>
</dbReference>
<evidence type="ECO:0000256" key="2">
    <source>
        <dbReference type="ARBA" id="ARBA00006227"/>
    </source>
</evidence>
<dbReference type="PANTHER" id="PTHR23294:SF0">
    <property type="entry name" value="UNC93-LIKE PROTEIN MFSD11"/>
    <property type="match status" value="1"/>
</dbReference>
<dbReference type="InterPro" id="IPR036899">
    <property type="entry name" value="Ribosomal_uL13_sf"/>
</dbReference>
<keyword evidence="8" id="KW-0325">Glycoprotein</keyword>
<name>A0A811LPG9_9BILA</name>
<dbReference type="GO" id="GO:0016020">
    <property type="term" value="C:membrane"/>
    <property type="evidence" value="ECO:0007669"/>
    <property type="project" value="UniProtKB-SubCell"/>
</dbReference>
<dbReference type="OrthoDB" id="196103at2759"/>
<dbReference type="FunFam" id="6.10.250.3250:FF:000001">
    <property type="entry name" value="60S ribosomal protein L13a"/>
    <property type="match status" value="1"/>
</dbReference>
<evidence type="ECO:0000313" key="15">
    <source>
        <dbReference type="EMBL" id="CAD5229318.1"/>
    </source>
</evidence>
<evidence type="ECO:0000313" key="16">
    <source>
        <dbReference type="Proteomes" id="UP000614601"/>
    </source>
</evidence>
<feature type="transmembrane region" description="Helical" evidence="14">
    <location>
        <begin position="394"/>
        <end position="414"/>
    </location>
</feature>
<keyword evidence="16" id="KW-1185">Reference proteome</keyword>
<feature type="transmembrane region" description="Helical" evidence="14">
    <location>
        <begin position="284"/>
        <end position="306"/>
    </location>
</feature>
<dbReference type="GO" id="GO:0006412">
    <property type="term" value="P:translation"/>
    <property type="evidence" value="ECO:0007669"/>
    <property type="project" value="InterPro"/>
</dbReference>
<dbReference type="NCBIfam" id="TIGR01077">
    <property type="entry name" value="L13_A_E"/>
    <property type="match status" value="1"/>
</dbReference>
<feature type="transmembrane region" description="Helical" evidence="14">
    <location>
        <begin position="318"/>
        <end position="337"/>
    </location>
</feature>
<evidence type="ECO:0000256" key="3">
    <source>
        <dbReference type="ARBA" id="ARBA00009172"/>
    </source>
</evidence>
<dbReference type="Pfam" id="PF00572">
    <property type="entry name" value="Ribosomal_L13"/>
    <property type="match status" value="1"/>
</dbReference>
<feature type="transmembrane region" description="Helical" evidence="14">
    <location>
        <begin position="246"/>
        <end position="264"/>
    </location>
</feature>
<comment type="similarity">
    <text evidence="3">Belongs to the unc-93 family.</text>
</comment>
<dbReference type="Gene3D" id="1.20.1250.20">
    <property type="entry name" value="MFS general substrate transporter like domains"/>
    <property type="match status" value="2"/>
</dbReference>
<evidence type="ECO:0000256" key="12">
    <source>
        <dbReference type="ARBA" id="ARBA00040302"/>
    </source>
</evidence>
<keyword evidence="7 14" id="KW-0472">Membrane</keyword>
<feature type="transmembrane region" description="Helical" evidence="14">
    <location>
        <begin position="93"/>
        <end position="111"/>
    </location>
</feature>
<feature type="transmembrane region" description="Helical" evidence="14">
    <location>
        <begin position="186"/>
        <end position="207"/>
    </location>
</feature>
<dbReference type="InterPro" id="IPR051617">
    <property type="entry name" value="UNC-93-like_regulator"/>
</dbReference>
<dbReference type="EMBL" id="CAJFCW020000006">
    <property type="protein sequence ID" value="CAG9126346.1"/>
    <property type="molecule type" value="Genomic_DNA"/>
</dbReference>